<evidence type="ECO:0000256" key="1">
    <source>
        <dbReference type="SAM" id="MobiDB-lite"/>
    </source>
</evidence>
<accession>A0ABT1A9J7</accession>
<evidence type="ECO:0000313" key="2">
    <source>
        <dbReference type="EMBL" id="MCO1659712.1"/>
    </source>
</evidence>
<dbReference type="RefSeq" id="WP_252444650.1">
    <property type="nucleotide sequence ID" value="NZ_JAGSOV010000070.1"/>
</dbReference>
<organism evidence="2 3">
    <name type="scientific">Pseudonocardia humida</name>
    <dbReference type="NCBI Taxonomy" id="2800819"/>
    <lineage>
        <taxon>Bacteria</taxon>
        <taxon>Bacillati</taxon>
        <taxon>Actinomycetota</taxon>
        <taxon>Actinomycetes</taxon>
        <taxon>Pseudonocardiales</taxon>
        <taxon>Pseudonocardiaceae</taxon>
        <taxon>Pseudonocardia</taxon>
    </lineage>
</organism>
<sequence length="52" mass="5472">MQRVAAGDEFPDPVGEPWLDVDHGCGEDRPDGGRARSGHDELGVDLLASGPD</sequence>
<evidence type="ECO:0000313" key="3">
    <source>
        <dbReference type="Proteomes" id="UP001165283"/>
    </source>
</evidence>
<name>A0ABT1A9J7_9PSEU</name>
<dbReference type="Proteomes" id="UP001165283">
    <property type="component" value="Unassembled WGS sequence"/>
</dbReference>
<dbReference type="EMBL" id="JAGSOV010000070">
    <property type="protein sequence ID" value="MCO1659712.1"/>
    <property type="molecule type" value="Genomic_DNA"/>
</dbReference>
<gene>
    <name evidence="2" type="ORF">KDL28_32050</name>
</gene>
<keyword evidence="3" id="KW-1185">Reference proteome</keyword>
<proteinExistence type="predicted"/>
<feature type="region of interest" description="Disordered" evidence="1">
    <location>
        <begin position="1"/>
        <end position="52"/>
    </location>
</feature>
<feature type="compositionally biased region" description="Basic and acidic residues" evidence="1">
    <location>
        <begin position="20"/>
        <end position="42"/>
    </location>
</feature>
<comment type="caution">
    <text evidence="2">The sequence shown here is derived from an EMBL/GenBank/DDBJ whole genome shotgun (WGS) entry which is preliminary data.</text>
</comment>
<reference evidence="2" key="1">
    <citation type="submission" date="2021-04" db="EMBL/GenBank/DDBJ databases">
        <title>Pseudonocardia sp. nov., isolated from sandy soil of mangrove forest.</title>
        <authorList>
            <person name="Zan Z."/>
            <person name="Huang R."/>
            <person name="Liu W."/>
        </authorList>
    </citation>
    <scope>NUCLEOTIDE SEQUENCE</scope>
    <source>
        <strain evidence="2">S2-4</strain>
    </source>
</reference>
<protein>
    <submittedName>
        <fullName evidence="2">Uncharacterized protein</fullName>
    </submittedName>
</protein>